<dbReference type="Proteomes" id="UP001589609">
    <property type="component" value="Unassembled WGS sequence"/>
</dbReference>
<keyword evidence="1" id="KW-1133">Transmembrane helix</keyword>
<protein>
    <recommendedName>
        <fullName evidence="4">DUF3955 domain-containing protein</fullName>
    </recommendedName>
</protein>
<reference evidence="2 3" key="1">
    <citation type="submission" date="2024-09" db="EMBL/GenBank/DDBJ databases">
        <authorList>
            <person name="Sun Q."/>
            <person name="Mori K."/>
        </authorList>
    </citation>
    <scope>NUCLEOTIDE SEQUENCE [LARGE SCALE GENOMIC DNA]</scope>
    <source>
        <strain evidence="2 3">JCM 11201</strain>
    </source>
</reference>
<accession>A0ABV5WKL6</accession>
<feature type="transmembrane region" description="Helical" evidence="1">
    <location>
        <begin position="52"/>
        <end position="70"/>
    </location>
</feature>
<evidence type="ECO:0000313" key="3">
    <source>
        <dbReference type="Proteomes" id="UP001589609"/>
    </source>
</evidence>
<dbReference type="EMBL" id="JBHMAF010000167">
    <property type="protein sequence ID" value="MFB9760763.1"/>
    <property type="molecule type" value="Genomic_DNA"/>
</dbReference>
<organism evidence="2 3">
    <name type="scientific">Ectobacillus funiculus</name>
    <dbReference type="NCBI Taxonomy" id="137993"/>
    <lineage>
        <taxon>Bacteria</taxon>
        <taxon>Bacillati</taxon>
        <taxon>Bacillota</taxon>
        <taxon>Bacilli</taxon>
        <taxon>Bacillales</taxon>
        <taxon>Bacillaceae</taxon>
        <taxon>Ectobacillus</taxon>
    </lineage>
</organism>
<feature type="transmembrane region" description="Helical" evidence="1">
    <location>
        <begin position="7"/>
        <end position="32"/>
    </location>
</feature>
<evidence type="ECO:0000313" key="2">
    <source>
        <dbReference type="EMBL" id="MFB9760763.1"/>
    </source>
</evidence>
<evidence type="ECO:0000256" key="1">
    <source>
        <dbReference type="SAM" id="Phobius"/>
    </source>
</evidence>
<keyword evidence="3" id="KW-1185">Reference proteome</keyword>
<keyword evidence="1" id="KW-0812">Transmembrane</keyword>
<keyword evidence="1" id="KW-0472">Membrane</keyword>
<comment type="caution">
    <text evidence="2">The sequence shown here is derived from an EMBL/GenBank/DDBJ whole genome shotgun (WGS) entry which is preliminary data.</text>
</comment>
<gene>
    <name evidence="2" type="ORF">ACFFMS_21000</name>
</gene>
<name>A0ABV5WKL6_9BACI</name>
<evidence type="ECO:0008006" key="4">
    <source>
        <dbReference type="Google" id="ProtNLM"/>
    </source>
</evidence>
<proteinExistence type="predicted"/>
<sequence>MVSKKFIVSFLSFVLISLLIYCIGHMFTIPMFMYRYEEIDNVNGYYMQSGSMLPLLIGWIISFFVGKIYIHRLKQ</sequence>
<dbReference type="RefSeq" id="WP_129732017.1">
    <property type="nucleotide sequence ID" value="NZ_JBHMAF010000167.1"/>
</dbReference>